<feature type="coiled-coil region" evidence="1">
    <location>
        <begin position="635"/>
        <end position="662"/>
    </location>
</feature>
<keyword evidence="1" id="KW-0175">Coiled coil</keyword>
<evidence type="ECO:0000313" key="4">
    <source>
        <dbReference type="Proteomes" id="UP000279422"/>
    </source>
</evidence>
<dbReference type="PANTHER" id="PTHR30288">
    <property type="entry name" value="FLAGELLAR CAP/ASSEMBLY PROTEIN FLID"/>
    <property type="match status" value="1"/>
</dbReference>
<dbReference type="GO" id="GO:0071973">
    <property type="term" value="P:bacterial-type flagellum-dependent cell motility"/>
    <property type="evidence" value="ECO:0007669"/>
    <property type="project" value="TreeGrafter"/>
</dbReference>
<dbReference type="PANTHER" id="PTHR30288:SF0">
    <property type="entry name" value="FLAGELLAR HOOK-ASSOCIATED PROTEIN 2"/>
    <property type="match status" value="1"/>
</dbReference>
<dbReference type="InterPro" id="IPR008979">
    <property type="entry name" value="Galactose-bd-like_sf"/>
</dbReference>
<dbReference type="AlphaFoldDB" id="A0A497E1E1"/>
<dbReference type="PROSITE" id="PS50022">
    <property type="entry name" value="FA58C_3"/>
    <property type="match status" value="1"/>
</dbReference>
<protein>
    <recommendedName>
        <fullName evidence="2">F5/8 type C domain-containing protein</fullName>
    </recommendedName>
</protein>
<dbReference type="InterPro" id="IPR040026">
    <property type="entry name" value="FliD"/>
</dbReference>
<dbReference type="SUPFAM" id="SSF49785">
    <property type="entry name" value="Galactose-binding domain-like"/>
    <property type="match status" value="1"/>
</dbReference>
<name>A0A497E1E1_UNCAE</name>
<proteinExistence type="predicted"/>
<evidence type="ECO:0000313" key="3">
    <source>
        <dbReference type="EMBL" id="RLE07080.1"/>
    </source>
</evidence>
<dbReference type="Pfam" id="PF07195">
    <property type="entry name" value="FliD_C"/>
    <property type="match status" value="2"/>
</dbReference>
<dbReference type="Proteomes" id="UP000279422">
    <property type="component" value="Unassembled WGS sequence"/>
</dbReference>
<organism evidence="3 4">
    <name type="scientific">Aerophobetes bacterium</name>
    <dbReference type="NCBI Taxonomy" id="2030807"/>
    <lineage>
        <taxon>Bacteria</taxon>
        <taxon>Candidatus Aerophobota</taxon>
    </lineage>
</organism>
<comment type="caution">
    <text evidence="3">The sequence shown here is derived from an EMBL/GenBank/DDBJ whole genome shotgun (WGS) entry which is preliminary data.</text>
</comment>
<dbReference type="GO" id="GO:0007155">
    <property type="term" value="P:cell adhesion"/>
    <property type="evidence" value="ECO:0007669"/>
    <property type="project" value="InterPro"/>
</dbReference>
<dbReference type="Gene3D" id="2.60.120.260">
    <property type="entry name" value="Galactose-binding domain-like"/>
    <property type="match status" value="1"/>
</dbReference>
<gene>
    <name evidence="3" type="ORF">DRJ00_08735</name>
</gene>
<evidence type="ECO:0000256" key="1">
    <source>
        <dbReference type="SAM" id="Coils"/>
    </source>
</evidence>
<accession>A0A497E1E1</accession>
<dbReference type="EMBL" id="QMPZ01000198">
    <property type="protein sequence ID" value="RLE07080.1"/>
    <property type="molecule type" value="Genomic_DNA"/>
</dbReference>
<feature type="non-terminal residue" evidence="3">
    <location>
        <position position="1"/>
    </location>
</feature>
<reference evidence="3 4" key="1">
    <citation type="submission" date="2018-06" db="EMBL/GenBank/DDBJ databases">
        <title>Extensive metabolic versatility and redundancy in microbially diverse, dynamic hydrothermal sediments.</title>
        <authorList>
            <person name="Dombrowski N."/>
            <person name="Teske A."/>
            <person name="Baker B.J."/>
        </authorList>
    </citation>
    <scope>NUCLEOTIDE SEQUENCE [LARGE SCALE GENOMIC DNA]</scope>
    <source>
        <strain evidence="3">B47_G16</strain>
    </source>
</reference>
<dbReference type="GO" id="GO:0009421">
    <property type="term" value="C:bacterial-type flagellum filament cap"/>
    <property type="evidence" value="ECO:0007669"/>
    <property type="project" value="InterPro"/>
</dbReference>
<feature type="domain" description="F5/8 type C" evidence="2">
    <location>
        <begin position="454"/>
        <end position="609"/>
    </location>
</feature>
<dbReference type="InterPro" id="IPR000421">
    <property type="entry name" value="FA58C"/>
</dbReference>
<dbReference type="InterPro" id="IPR010809">
    <property type="entry name" value="FliD_C"/>
</dbReference>
<sequence length="698" mass="74685">NTTLLKTLNGGSGVGSVVGDDFQIQQRDGTTFNVDISGAQTVQDVINLINSATGNTAVVASLDREGNGILLTDFSDGTGNLTVNSLNSSPAASDLGILKSISSNTLEGDDLNPQYIARCTKLSELNQGKGVYAGKIKITDKAANSQVIDLSGAETIGDVLDAINSASSIQVLAQINSSGNGIEILDQSGGTGVLKVEEAGGSTARDLNILGSTDGSSIDGSFETIIEITDENSTLQGIRDAINDMDAPVKASIVNDGTEVNPYHLFIASSHSGSAGRMIVDPELSGGKELEFSSVSQPQDAVLLLGEKNPLLITESSNTIDEAIAGLTLNLLSADPAKTVQVDVSADLESIKQDIINFIDSYNEIMDFINTQQSYDADTQQTGGVLFGDVNLMNIRNDLRNSVTDPIEGSGSITSIFQIGVNVDLTGKLVLDESKLDEVLNNDLEGVKNLFAASSNVALDSFGGTAYASSEYSSDFNVESVNNGNTSSDSWGSPGGGWNDGTDGVFPDYLWINFDKLRNLTQVKIYTLDSATYPASQYGIKDYELQYLIPGGNPNNDGDWKTYTTVTDNTEGMITHYLGNIVTQGIRLKINDSNDGRYSRVIELEAYEETGIAGRVKNYLSSITDATEGLIAYIEDSIQNQNEDYQNRIEAQEKLLEIKEEILRRQFTQMEEYLAQMQSQSAWLAMQISSLYSSSSAG</sequence>
<evidence type="ECO:0000259" key="2">
    <source>
        <dbReference type="PROSITE" id="PS50022"/>
    </source>
</evidence>